<feature type="region of interest" description="Disordered" evidence="1">
    <location>
        <begin position="78"/>
        <end position="97"/>
    </location>
</feature>
<accession>A0AAV5CF40</accession>
<sequence length="166" mass="18866">MKVSVAELEEAKEKRLSKYGKIRKSKRSLGISISMGAKIYRQQMVSEAGSKRGSAKLLKEEKISAGLLKEKGRDGLLEEQISTGSKNASQKTKKTKIERLSPEINEIVLARAFAAHPRIPDWKLYRKSLAFAELLEKQHEDMYQQVLSKGYHEIEVTDDEDENTEE</sequence>
<dbReference type="EMBL" id="BQKI01000006">
    <property type="protein sequence ID" value="GJM96639.1"/>
    <property type="molecule type" value="Genomic_DNA"/>
</dbReference>
<name>A0AAV5CF40_ELECO</name>
<feature type="compositionally biased region" description="Polar residues" evidence="1">
    <location>
        <begin position="80"/>
        <end position="90"/>
    </location>
</feature>
<protein>
    <submittedName>
        <fullName evidence="2">Uncharacterized protein</fullName>
    </submittedName>
</protein>
<organism evidence="2 3">
    <name type="scientific">Eleusine coracana subsp. coracana</name>
    <dbReference type="NCBI Taxonomy" id="191504"/>
    <lineage>
        <taxon>Eukaryota</taxon>
        <taxon>Viridiplantae</taxon>
        <taxon>Streptophyta</taxon>
        <taxon>Embryophyta</taxon>
        <taxon>Tracheophyta</taxon>
        <taxon>Spermatophyta</taxon>
        <taxon>Magnoliopsida</taxon>
        <taxon>Liliopsida</taxon>
        <taxon>Poales</taxon>
        <taxon>Poaceae</taxon>
        <taxon>PACMAD clade</taxon>
        <taxon>Chloridoideae</taxon>
        <taxon>Cynodonteae</taxon>
        <taxon>Eleusininae</taxon>
        <taxon>Eleusine</taxon>
    </lineage>
</organism>
<proteinExistence type="predicted"/>
<evidence type="ECO:0000313" key="2">
    <source>
        <dbReference type="EMBL" id="GJM96639.1"/>
    </source>
</evidence>
<evidence type="ECO:0000256" key="1">
    <source>
        <dbReference type="SAM" id="MobiDB-lite"/>
    </source>
</evidence>
<evidence type="ECO:0000313" key="3">
    <source>
        <dbReference type="Proteomes" id="UP001054889"/>
    </source>
</evidence>
<gene>
    <name evidence="2" type="primary">ga13500</name>
    <name evidence="2" type="ORF">PR202_ga13500</name>
</gene>
<reference evidence="2" key="1">
    <citation type="journal article" date="2018" name="DNA Res.">
        <title>Multiple hybrid de novo genome assembly of finger millet, an orphan allotetraploid crop.</title>
        <authorList>
            <person name="Hatakeyama M."/>
            <person name="Aluri S."/>
            <person name="Balachadran M.T."/>
            <person name="Sivarajan S.R."/>
            <person name="Patrignani A."/>
            <person name="Gruter S."/>
            <person name="Poveda L."/>
            <person name="Shimizu-Inatsugi R."/>
            <person name="Baeten J."/>
            <person name="Francoijs K.J."/>
            <person name="Nataraja K.N."/>
            <person name="Reddy Y.A.N."/>
            <person name="Phadnis S."/>
            <person name="Ravikumar R.L."/>
            <person name="Schlapbach R."/>
            <person name="Sreeman S.M."/>
            <person name="Shimizu K.K."/>
        </authorList>
    </citation>
    <scope>NUCLEOTIDE SEQUENCE</scope>
</reference>
<comment type="caution">
    <text evidence="2">The sequence shown here is derived from an EMBL/GenBank/DDBJ whole genome shotgun (WGS) entry which is preliminary data.</text>
</comment>
<dbReference type="Proteomes" id="UP001054889">
    <property type="component" value="Unassembled WGS sequence"/>
</dbReference>
<reference evidence="2" key="2">
    <citation type="submission" date="2021-12" db="EMBL/GenBank/DDBJ databases">
        <title>Resequencing data analysis of finger millet.</title>
        <authorList>
            <person name="Hatakeyama M."/>
            <person name="Aluri S."/>
            <person name="Balachadran M.T."/>
            <person name="Sivarajan S.R."/>
            <person name="Poveda L."/>
            <person name="Shimizu-Inatsugi R."/>
            <person name="Schlapbach R."/>
            <person name="Sreeman S.M."/>
            <person name="Shimizu K.K."/>
        </authorList>
    </citation>
    <scope>NUCLEOTIDE SEQUENCE</scope>
</reference>
<dbReference type="AlphaFoldDB" id="A0AAV5CF40"/>
<keyword evidence="3" id="KW-1185">Reference proteome</keyword>